<dbReference type="InterPro" id="IPR000873">
    <property type="entry name" value="AMP-dep_synth/lig_dom"/>
</dbReference>
<feature type="domain" description="AMP-dependent synthetase/ligase" evidence="2">
    <location>
        <begin position="65"/>
        <end position="447"/>
    </location>
</feature>
<dbReference type="Gene3D" id="3.30.300.30">
    <property type="match status" value="1"/>
</dbReference>
<gene>
    <name evidence="5" type="primary">prpE</name>
    <name evidence="5" type="ordered locus">SGRA_0656</name>
</gene>
<dbReference type="PANTHER" id="PTHR43347:SF3">
    <property type="entry name" value="ACYL-COA SYNTHETASE SHORT-CHAIN FAMILY MEMBER 3, MITOCHONDRIAL"/>
    <property type="match status" value="1"/>
</dbReference>
<protein>
    <submittedName>
        <fullName evidence="5">PrpE protein</fullName>
        <ecNumber evidence="5">6.2.1.17</ecNumber>
    </submittedName>
</protein>
<dbReference type="InterPro" id="IPR032387">
    <property type="entry name" value="ACAS_N"/>
</dbReference>
<dbReference type="SUPFAM" id="SSF56801">
    <property type="entry name" value="Acetyl-CoA synthetase-like"/>
    <property type="match status" value="1"/>
</dbReference>
<dbReference type="InterPro" id="IPR025110">
    <property type="entry name" value="AMP-bd_C"/>
</dbReference>
<dbReference type="EMBL" id="CP002831">
    <property type="protein sequence ID" value="AFC23395.1"/>
    <property type="molecule type" value="Genomic_DNA"/>
</dbReference>
<dbReference type="InterPro" id="IPR045851">
    <property type="entry name" value="AMP-bd_C_sf"/>
</dbReference>
<dbReference type="HOGENOM" id="CLU_000022_3_5_10"/>
<reference evidence="5 6" key="1">
    <citation type="journal article" date="2012" name="Stand. Genomic Sci.">
        <title>Complete genome sequencing and analysis of Saprospira grandis str. Lewin, a predatory marine bacterium.</title>
        <authorList>
            <person name="Saw J.H."/>
            <person name="Yuryev A."/>
            <person name="Kanbe M."/>
            <person name="Hou S."/>
            <person name="Young A.G."/>
            <person name="Aizawa S."/>
            <person name="Alam M."/>
        </authorList>
    </citation>
    <scope>NUCLEOTIDE SEQUENCE [LARGE SCALE GENOMIC DNA]</scope>
    <source>
        <strain evidence="5 6">Lewin</strain>
    </source>
</reference>
<dbReference type="RefSeq" id="WP_014373639.1">
    <property type="nucleotide sequence ID" value="NC_016940.1"/>
</dbReference>
<dbReference type="AlphaFoldDB" id="H6L0G5"/>
<name>H6L0G5_SAPGL</name>
<dbReference type="NCBIfam" id="NF001208">
    <property type="entry name" value="PRK00174.1"/>
    <property type="match status" value="1"/>
</dbReference>
<dbReference type="PANTHER" id="PTHR43347">
    <property type="entry name" value="ACYL-COA SYNTHETASE"/>
    <property type="match status" value="1"/>
</dbReference>
<organism evidence="5 6">
    <name type="scientific">Saprospira grandis (strain Lewin)</name>
    <dbReference type="NCBI Taxonomy" id="984262"/>
    <lineage>
        <taxon>Bacteria</taxon>
        <taxon>Pseudomonadati</taxon>
        <taxon>Bacteroidota</taxon>
        <taxon>Saprospiria</taxon>
        <taxon>Saprospirales</taxon>
        <taxon>Saprospiraceae</taxon>
        <taxon>Saprospira</taxon>
    </lineage>
</organism>
<dbReference type="eggNOG" id="COG0365">
    <property type="taxonomic scope" value="Bacteria"/>
</dbReference>
<dbReference type="Pfam" id="PF13193">
    <property type="entry name" value="AMP-binding_C"/>
    <property type="match status" value="1"/>
</dbReference>
<dbReference type="OrthoDB" id="9778383at2"/>
<proteinExistence type="inferred from homology"/>
<comment type="similarity">
    <text evidence="1">Belongs to the ATP-dependent AMP-binding enzyme family.</text>
</comment>
<keyword evidence="6" id="KW-1185">Reference proteome</keyword>
<dbReference type="Proteomes" id="UP000007519">
    <property type="component" value="Chromosome"/>
</dbReference>
<sequence length="627" mass="70245">MPEKTYESLYNWSIEQPQEFWKAQAQRLAWHKFPEKILDESGDYPQWFGDGELNLSELCLDKHIADGYGEDTALIYDSPVSQSKAKYSYNELRDLVAAFAGGLRELGLEPGDRAVIYMPMIPQAVVAMLACARLGVTHSVVFGGFAAHELAIRIDDCKPKVLITASAGIEIEKIIPYKVLVDAALEEAEFPPEKVVLYNRRLGVEHPERDYDVDFEELLKAEPVEPVMLKSTHPSYILYTSGTTGTPKGVVRDTGGYATVLHFSMQHVYGLKPREVFWAASDIGWVVGHSYIVYGPLLHRNTTVLFEGKPIRTPDARTFWRVIEEYKVSVMFTAPTAIRAIRKEDPEGAWIKKHDLSSLRFQFLAGERCDAATLEWLQGQLQKPVIDHWWQTESGWPMLANMAGHELLPIKAGSAGRPVCGFAFDILDEEGQVLPANAEGLLSIRTPLPPGCLMGLWENSERFKKSYFSQFEGYYSTGDGAYIDEEGYYFITGRVDDVINVAGHRLSTAEMEEVLAAHPAVAEVAVIGRACELKGQLPMAFVVWQGQEGRAESVLEKELVQLVRAKIGAVASLKEILPVERLPKTRSGKTLRRLLRDLVDQRPYKMPSTIDDPAVIPELQAKIQAYR</sequence>
<evidence type="ECO:0000259" key="2">
    <source>
        <dbReference type="Pfam" id="PF00501"/>
    </source>
</evidence>
<dbReference type="InterPro" id="IPR020845">
    <property type="entry name" value="AMP-binding_CS"/>
</dbReference>
<dbReference type="PROSITE" id="PS00455">
    <property type="entry name" value="AMP_BINDING"/>
    <property type="match status" value="1"/>
</dbReference>
<dbReference type="STRING" id="984262.SGRA_0656"/>
<evidence type="ECO:0000313" key="6">
    <source>
        <dbReference type="Proteomes" id="UP000007519"/>
    </source>
</evidence>
<feature type="domain" description="Acetyl-coenzyme A synthetase N-terminal" evidence="4">
    <location>
        <begin position="6"/>
        <end position="59"/>
    </location>
</feature>
<accession>H6L0G5</accession>
<feature type="domain" description="AMP-binding enzyme C-terminal" evidence="3">
    <location>
        <begin position="510"/>
        <end position="589"/>
    </location>
</feature>
<dbReference type="InterPro" id="IPR042099">
    <property type="entry name" value="ANL_N_sf"/>
</dbReference>
<evidence type="ECO:0000259" key="3">
    <source>
        <dbReference type="Pfam" id="PF13193"/>
    </source>
</evidence>
<evidence type="ECO:0000313" key="5">
    <source>
        <dbReference type="EMBL" id="AFC23395.1"/>
    </source>
</evidence>
<dbReference type="Pfam" id="PF16177">
    <property type="entry name" value="ACAS_N"/>
    <property type="match status" value="1"/>
</dbReference>
<dbReference type="KEGG" id="sgn:SGRA_0656"/>
<dbReference type="EC" id="6.2.1.17" evidence="5"/>
<dbReference type="Pfam" id="PF00501">
    <property type="entry name" value="AMP-binding"/>
    <property type="match status" value="1"/>
</dbReference>
<dbReference type="GO" id="GO:0050218">
    <property type="term" value="F:propionate-CoA ligase activity"/>
    <property type="evidence" value="ECO:0007669"/>
    <property type="project" value="UniProtKB-EC"/>
</dbReference>
<evidence type="ECO:0000256" key="1">
    <source>
        <dbReference type="ARBA" id="ARBA00006432"/>
    </source>
</evidence>
<keyword evidence="5" id="KW-0436">Ligase</keyword>
<dbReference type="Gene3D" id="3.40.50.12780">
    <property type="entry name" value="N-terminal domain of ligase-like"/>
    <property type="match status" value="1"/>
</dbReference>
<evidence type="ECO:0000259" key="4">
    <source>
        <dbReference type="Pfam" id="PF16177"/>
    </source>
</evidence>